<keyword evidence="7" id="KW-0689">Ribosomal protein</keyword>
<evidence type="ECO:0000256" key="3">
    <source>
        <dbReference type="ARBA" id="ARBA00022679"/>
    </source>
</evidence>
<dbReference type="InterPro" id="IPR050680">
    <property type="entry name" value="YpeA/RimI_acetyltransf"/>
</dbReference>
<protein>
    <recommendedName>
        <fullName evidence="5">[Ribosomal protein bS18]-alanine N-acetyltransferase</fullName>
        <ecNumber evidence="5">2.3.1.266</ecNumber>
    </recommendedName>
</protein>
<dbReference type="GO" id="GO:0005840">
    <property type="term" value="C:ribosome"/>
    <property type="evidence" value="ECO:0007669"/>
    <property type="project" value="UniProtKB-KW"/>
</dbReference>
<dbReference type="Gene3D" id="3.40.630.30">
    <property type="match status" value="1"/>
</dbReference>
<dbReference type="PROSITE" id="PS51186">
    <property type="entry name" value="GNAT"/>
    <property type="match status" value="1"/>
</dbReference>
<dbReference type="GO" id="GO:0005737">
    <property type="term" value="C:cytoplasm"/>
    <property type="evidence" value="ECO:0007669"/>
    <property type="project" value="UniProtKB-SubCell"/>
</dbReference>
<name>A0A926DFA1_9FIRM</name>
<proteinExistence type="inferred from homology"/>
<comment type="caution">
    <text evidence="7">The sequence shown here is derived from an EMBL/GenBank/DDBJ whole genome shotgun (WGS) entry which is preliminary data.</text>
</comment>
<keyword evidence="4" id="KW-0012">Acyltransferase</keyword>
<evidence type="ECO:0000259" key="6">
    <source>
        <dbReference type="PROSITE" id="PS51186"/>
    </source>
</evidence>
<comment type="subcellular location">
    <subcellularLocation>
        <location evidence="5">Cytoplasm</location>
    </subcellularLocation>
</comment>
<dbReference type="AlphaFoldDB" id="A0A926DFA1"/>
<comment type="similarity">
    <text evidence="1 5">Belongs to the acetyltransferase family. RimI subfamily.</text>
</comment>
<dbReference type="SUPFAM" id="SSF55729">
    <property type="entry name" value="Acyl-CoA N-acyltransferases (Nat)"/>
    <property type="match status" value="1"/>
</dbReference>
<dbReference type="PANTHER" id="PTHR43420:SF44">
    <property type="entry name" value="ACETYLTRANSFERASE YPEA"/>
    <property type="match status" value="1"/>
</dbReference>
<dbReference type="EMBL" id="JACRSS010000001">
    <property type="protein sequence ID" value="MBC8537850.1"/>
    <property type="molecule type" value="Genomic_DNA"/>
</dbReference>
<evidence type="ECO:0000256" key="2">
    <source>
        <dbReference type="ARBA" id="ARBA00022490"/>
    </source>
</evidence>
<keyword evidence="2 5" id="KW-0963">Cytoplasm</keyword>
<dbReference type="InterPro" id="IPR006464">
    <property type="entry name" value="AcTrfase_RimI/Ard1"/>
</dbReference>
<gene>
    <name evidence="7" type="primary">rimI</name>
    <name evidence="7" type="ORF">H8693_02735</name>
</gene>
<evidence type="ECO:0000256" key="1">
    <source>
        <dbReference type="ARBA" id="ARBA00005395"/>
    </source>
</evidence>
<evidence type="ECO:0000256" key="5">
    <source>
        <dbReference type="RuleBase" id="RU363094"/>
    </source>
</evidence>
<dbReference type="EC" id="2.3.1.266" evidence="5"/>
<keyword evidence="3" id="KW-0808">Transferase</keyword>
<dbReference type="CDD" id="cd04301">
    <property type="entry name" value="NAT_SF"/>
    <property type="match status" value="1"/>
</dbReference>
<feature type="domain" description="N-acetyltransferase" evidence="6">
    <location>
        <begin position="1"/>
        <end position="142"/>
    </location>
</feature>
<keyword evidence="8" id="KW-1185">Reference proteome</keyword>
<dbReference type="Pfam" id="PF00583">
    <property type="entry name" value="Acetyltransf_1"/>
    <property type="match status" value="1"/>
</dbReference>
<dbReference type="NCBIfam" id="TIGR01575">
    <property type="entry name" value="rimI"/>
    <property type="match status" value="1"/>
</dbReference>
<evidence type="ECO:0000256" key="4">
    <source>
        <dbReference type="ARBA" id="ARBA00023315"/>
    </source>
</evidence>
<dbReference type="InterPro" id="IPR000182">
    <property type="entry name" value="GNAT_dom"/>
</dbReference>
<accession>A0A926DFA1</accession>
<evidence type="ECO:0000313" key="7">
    <source>
        <dbReference type="EMBL" id="MBC8537850.1"/>
    </source>
</evidence>
<comment type="catalytic activity">
    <reaction evidence="5">
        <text>N-terminal L-alanyl-[ribosomal protein bS18] + acetyl-CoA = N-terminal N(alpha)-acetyl-L-alanyl-[ribosomal protein bS18] + CoA + H(+)</text>
        <dbReference type="Rhea" id="RHEA:43756"/>
        <dbReference type="Rhea" id="RHEA-COMP:10676"/>
        <dbReference type="Rhea" id="RHEA-COMP:10677"/>
        <dbReference type="ChEBI" id="CHEBI:15378"/>
        <dbReference type="ChEBI" id="CHEBI:57287"/>
        <dbReference type="ChEBI" id="CHEBI:57288"/>
        <dbReference type="ChEBI" id="CHEBI:64718"/>
        <dbReference type="ChEBI" id="CHEBI:83683"/>
        <dbReference type="EC" id="2.3.1.266"/>
    </reaction>
</comment>
<dbReference type="InterPro" id="IPR016181">
    <property type="entry name" value="Acyl_CoA_acyltransferase"/>
</dbReference>
<keyword evidence="7" id="KW-0687">Ribonucleoprotein</keyword>
<dbReference type="Proteomes" id="UP000617951">
    <property type="component" value="Unassembled WGS sequence"/>
</dbReference>
<sequence length="154" mass="18479">MRADVSYISEIYQLEQDCFKTPWPLEVLYEDICVNHNIYFVIKENGRVVGYAGMWMILDEAHINNICIRREFRKKGYAHRLMERLIEEAYALGADSMTLEVRVSNFRAINLYKDFDFEIEGVRKGYYADNKEDAFIMWKQGIKREMEMLKMEYK</sequence>
<reference evidence="7" key="1">
    <citation type="submission" date="2020-08" db="EMBL/GenBank/DDBJ databases">
        <title>Genome public.</title>
        <authorList>
            <person name="Liu C."/>
            <person name="Sun Q."/>
        </authorList>
    </citation>
    <scope>NUCLEOTIDE SEQUENCE</scope>
    <source>
        <strain evidence="7">NSJ-63</strain>
    </source>
</reference>
<evidence type="ECO:0000313" key="8">
    <source>
        <dbReference type="Proteomes" id="UP000617951"/>
    </source>
</evidence>
<comment type="function">
    <text evidence="5">Acetylates the N-terminal alanine of ribosomal protein bS18.</text>
</comment>
<dbReference type="PANTHER" id="PTHR43420">
    <property type="entry name" value="ACETYLTRANSFERASE"/>
    <property type="match status" value="1"/>
</dbReference>
<dbReference type="GO" id="GO:0008999">
    <property type="term" value="F:protein-N-terminal-alanine acetyltransferase activity"/>
    <property type="evidence" value="ECO:0007669"/>
    <property type="project" value="UniProtKB-EC"/>
</dbReference>
<organism evidence="7 8">
    <name type="scientific">Guopingia tenuis</name>
    <dbReference type="NCBI Taxonomy" id="2763656"/>
    <lineage>
        <taxon>Bacteria</taxon>
        <taxon>Bacillati</taxon>
        <taxon>Bacillota</taxon>
        <taxon>Clostridia</taxon>
        <taxon>Christensenellales</taxon>
        <taxon>Christensenellaceae</taxon>
        <taxon>Guopingia</taxon>
    </lineage>
</organism>